<proteinExistence type="predicted"/>
<reference evidence="2 4" key="2">
    <citation type="submission" date="2018-06" db="EMBL/GenBank/DDBJ databases">
        <authorList>
            <consortium name="Pathogen Informatics"/>
            <person name="Doyle S."/>
        </authorList>
    </citation>
    <scope>NUCLEOTIDE SEQUENCE [LARGE SCALE GENOMIC DNA]</scope>
    <source>
        <strain evidence="2 4">NCTC13560</strain>
    </source>
</reference>
<dbReference type="EMBL" id="FTMF01000015">
    <property type="protein sequence ID" value="SIR25470.1"/>
    <property type="molecule type" value="Genomic_DNA"/>
</dbReference>
<sequence>MKKIKLLILISLLFNLSCSDSSRDETIKEEITSNIEIPQKYKGNWKVAYYTIIGSNSSHQTNDKGYYINFNNDNTITFKDINGIFTIKPQSEYAASMNHTYTGKFNNIDITIYIQDYSNWYQGGFEFQIRHGNVYTSNVSNSDFYAKKQ</sequence>
<dbReference type="RefSeq" id="WP_076562395.1">
    <property type="nucleotide sequence ID" value="NZ_CP033929.1"/>
</dbReference>
<dbReference type="AlphaFoldDB" id="A0A381FA25"/>
<accession>A0A381FA25</accession>
<evidence type="ECO:0000313" key="4">
    <source>
        <dbReference type="Proteomes" id="UP000255231"/>
    </source>
</evidence>
<reference evidence="1 3" key="1">
    <citation type="submission" date="2017-01" db="EMBL/GenBank/DDBJ databases">
        <authorList>
            <person name="Varghese N."/>
            <person name="Submissions S."/>
        </authorList>
    </citation>
    <scope>NUCLEOTIDE SEQUENCE [LARGE SCALE GENOMIC DNA]</scope>
    <source>
        <strain evidence="1 3">ATCC 27950</strain>
    </source>
</reference>
<evidence type="ECO:0000313" key="2">
    <source>
        <dbReference type="EMBL" id="SUX43431.1"/>
    </source>
</evidence>
<evidence type="ECO:0000313" key="3">
    <source>
        <dbReference type="Proteomes" id="UP000185725"/>
    </source>
</evidence>
<gene>
    <name evidence="2" type="ORF">NCTC13560_02017</name>
    <name evidence="1" type="ORF">SAMN05421682_115134</name>
</gene>
<evidence type="ECO:0008006" key="5">
    <source>
        <dbReference type="Google" id="ProtNLM"/>
    </source>
</evidence>
<keyword evidence="3" id="KW-1185">Reference proteome</keyword>
<dbReference type="GeneID" id="303673454"/>
<dbReference type="KEGG" id="cil:EG358_07070"/>
<dbReference type="Proteomes" id="UP000255231">
    <property type="component" value="Unassembled WGS sequence"/>
</dbReference>
<dbReference type="Proteomes" id="UP000185725">
    <property type="component" value="Unassembled WGS sequence"/>
</dbReference>
<dbReference type="EMBL" id="UFVS01000001">
    <property type="protein sequence ID" value="SUX43431.1"/>
    <property type="molecule type" value="Genomic_DNA"/>
</dbReference>
<protein>
    <recommendedName>
        <fullName evidence="5">DUF4488 domain-containing protein</fullName>
    </recommendedName>
</protein>
<name>A0A381FA25_9FLAO</name>
<evidence type="ECO:0000313" key="1">
    <source>
        <dbReference type="EMBL" id="SIR25470.1"/>
    </source>
</evidence>
<organism evidence="2 4">
    <name type="scientific">Chryseobacterium indoltheticum</name>
    <dbReference type="NCBI Taxonomy" id="254"/>
    <lineage>
        <taxon>Bacteria</taxon>
        <taxon>Pseudomonadati</taxon>
        <taxon>Bacteroidota</taxon>
        <taxon>Flavobacteriia</taxon>
        <taxon>Flavobacteriales</taxon>
        <taxon>Weeksellaceae</taxon>
        <taxon>Chryseobacterium group</taxon>
        <taxon>Chryseobacterium</taxon>
    </lineage>
</organism>